<accession>A0A381NGP1</accession>
<sequence length="56" mass="6307">MLDEWFAVVLLVVFNRFGGNGVEVTFEDGRALMRQRLLTEARFTPPHIPVGNYGAV</sequence>
<organism evidence="1">
    <name type="scientific">marine metagenome</name>
    <dbReference type="NCBI Taxonomy" id="408172"/>
    <lineage>
        <taxon>unclassified sequences</taxon>
        <taxon>metagenomes</taxon>
        <taxon>ecological metagenomes</taxon>
    </lineage>
</organism>
<dbReference type="AlphaFoldDB" id="A0A381NGP1"/>
<gene>
    <name evidence="1" type="ORF">METZ01_LOCUS6561</name>
</gene>
<name>A0A381NGP1_9ZZZZ</name>
<evidence type="ECO:0000313" key="1">
    <source>
        <dbReference type="EMBL" id="SUZ53707.1"/>
    </source>
</evidence>
<reference evidence="1" key="1">
    <citation type="submission" date="2018-05" db="EMBL/GenBank/DDBJ databases">
        <authorList>
            <person name="Lanie J.A."/>
            <person name="Ng W.-L."/>
            <person name="Kazmierczak K.M."/>
            <person name="Andrzejewski T.M."/>
            <person name="Davidsen T.M."/>
            <person name="Wayne K.J."/>
            <person name="Tettelin H."/>
            <person name="Glass J.I."/>
            <person name="Rusch D."/>
            <person name="Podicherti R."/>
            <person name="Tsui H.-C.T."/>
            <person name="Winkler M.E."/>
        </authorList>
    </citation>
    <scope>NUCLEOTIDE SEQUENCE</scope>
</reference>
<protein>
    <submittedName>
        <fullName evidence="1">Uncharacterized protein</fullName>
    </submittedName>
</protein>
<proteinExistence type="predicted"/>
<dbReference type="EMBL" id="UINC01000344">
    <property type="protein sequence ID" value="SUZ53707.1"/>
    <property type="molecule type" value="Genomic_DNA"/>
</dbReference>